<sequence>MDRSYYRWNYSKDLLLSRCVLQNMPEVLDDSRRHGQRNWHSVLKAFNSKLDQPYKQYRKLKEHFSKLLVDHQQQKALGELVENELIDTLDAILLQRCENESRIKRRKKEERDKKLQDQTLKLMKLHSSSENDHSTPVAAAAAITTTVSSSSSSSVIGDGGTTPDLPPVANTNSDLSALTIFQKLLSKPIEVRISNSLSNAAPQIENYKDLEKRLDAIEQNLKSLNSSLIIQIDSIKSEIKSEIEHQFDILRSQLKNEKQ</sequence>
<keyword evidence="2" id="KW-1185">Reference proteome</keyword>
<proteinExistence type="predicted"/>
<reference evidence="2" key="1">
    <citation type="submission" date="2016-05" db="EMBL/GenBank/DDBJ databases">
        <title>Comparative genomics of biotechnologically important yeasts.</title>
        <authorList>
            <consortium name="DOE Joint Genome Institute"/>
            <person name="Riley R."/>
            <person name="Haridas S."/>
            <person name="Wolfe K.H."/>
            <person name="Lopes M.R."/>
            <person name="Hittinger C.T."/>
            <person name="Goker M."/>
            <person name="Salamov A."/>
            <person name="Wisecaver J."/>
            <person name="Long T.M."/>
            <person name="Aerts A.L."/>
            <person name="Barry K."/>
            <person name="Choi C."/>
            <person name="Clum A."/>
            <person name="Coughlan A.Y."/>
            <person name="Deshpande S."/>
            <person name="Douglass A.P."/>
            <person name="Hanson S.J."/>
            <person name="Klenk H.-P."/>
            <person name="Labutti K."/>
            <person name="Lapidus A."/>
            <person name="Lindquist E."/>
            <person name="Lipzen A."/>
            <person name="Meier-Kolthoff J.P."/>
            <person name="Ohm R.A."/>
            <person name="Otillar R.P."/>
            <person name="Pangilinan J."/>
            <person name="Peng Y."/>
            <person name="Rokas A."/>
            <person name="Rosa C.A."/>
            <person name="Scheuner C."/>
            <person name="Sibirny A.A."/>
            <person name="Slot J.C."/>
            <person name="Stielow J.B."/>
            <person name="Sun H."/>
            <person name="Kurtzman C.P."/>
            <person name="Blackwell M."/>
            <person name="Grigoriev I.V."/>
            <person name="Jeffries T.W."/>
        </authorList>
    </citation>
    <scope>NUCLEOTIDE SEQUENCE [LARGE SCALE GENOMIC DNA]</scope>
    <source>
        <strain evidence="2">DSM 1968</strain>
    </source>
</reference>
<organism evidence="1 2">
    <name type="scientific">Ascoidea rubescens DSM 1968</name>
    <dbReference type="NCBI Taxonomy" id="1344418"/>
    <lineage>
        <taxon>Eukaryota</taxon>
        <taxon>Fungi</taxon>
        <taxon>Dikarya</taxon>
        <taxon>Ascomycota</taxon>
        <taxon>Saccharomycotina</taxon>
        <taxon>Saccharomycetes</taxon>
        <taxon>Ascoideaceae</taxon>
        <taxon>Ascoidea</taxon>
    </lineage>
</organism>
<dbReference type="InParanoid" id="A0A1D2VBZ6"/>
<protein>
    <submittedName>
        <fullName evidence="1">Uncharacterized protein</fullName>
    </submittedName>
</protein>
<dbReference type="RefSeq" id="XP_020045456.1">
    <property type="nucleotide sequence ID" value="XM_020188788.1"/>
</dbReference>
<name>A0A1D2VBZ6_9ASCO</name>
<dbReference type="GeneID" id="30962424"/>
<evidence type="ECO:0000313" key="1">
    <source>
        <dbReference type="EMBL" id="ODV59149.1"/>
    </source>
</evidence>
<dbReference type="Proteomes" id="UP000095038">
    <property type="component" value="Unassembled WGS sequence"/>
</dbReference>
<gene>
    <name evidence="1" type="ORF">ASCRUDRAFT_113289</name>
</gene>
<accession>A0A1D2VBZ6</accession>
<dbReference type="AlphaFoldDB" id="A0A1D2VBZ6"/>
<dbReference type="EMBL" id="KV454487">
    <property type="protein sequence ID" value="ODV59149.1"/>
    <property type="molecule type" value="Genomic_DNA"/>
</dbReference>
<evidence type="ECO:0000313" key="2">
    <source>
        <dbReference type="Proteomes" id="UP000095038"/>
    </source>
</evidence>